<dbReference type="InterPro" id="IPR036165">
    <property type="entry name" value="YefM-like_sf"/>
</dbReference>
<dbReference type="EMBL" id="VDFW01000011">
    <property type="protein sequence ID" value="TNC25349.1"/>
    <property type="molecule type" value="Genomic_DNA"/>
</dbReference>
<proteinExistence type="inferred from homology"/>
<evidence type="ECO:0000256" key="2">
    <source>
        <dbReference type="RuleBase" id="RU362080"/>
    </source>
</evidence>
<dbReference type="Proteomes" id="UP000305546">
    <property type="component" value="Unassembled WGS sequence"/>
</dbReference>
<dbReference type="RefSeq" id="WP_139097286.1">
    <property type="nucleotide sequence ID" value="NZ_VDFW01000011.1"/>
</dbReference>
<dbReference type="OrthoDB" id="3634596at2"/>
<dbReference type="InterPro" id="IPR006442">
    <property type="entry name" value="Antitoxin_Phd/YefM"/>
</dbReference>
<organism evidence="3 4">
    <name type="scientific">Amycolatopsis alkalitolerans</name>
    <dbReference type="NCBI Taxonomy" id="2547244"/>
    <lineage>
        <taxon>Bacteria</taxon>
        <taxon>Bacillati</taxon>
        <taxon>Actinomycetota</taxon>
        <taxon>Actinomycetes</taxon>
        <taxon>Pseudonocardiales</taxon>
        <taxon>Pseudonocardiaceae</taxon>
        <taxon>Amycolatopsis</taxon>
    </lineage>
</organism>
<protein>
    <recommendedName>
        <fullName evidence="2">Antitoxin</fullName>
    </recommendedName>
</protein>
<evidence type="ECO:0000256" key="1">
    <source>
        <dbReference type="ARBA" id="ARBA00009981"/>
    </source>
</evidence>
<evidence type="ECO:0000313" key="3">
    <source>
        <dbReference type="EMBL" id="TNC25349.1"/>
    </source>
</evidence>
<comment type="similarity">
    <text evidence="1 2">Belongs to the phD/YefM antitoxin family.</text>
</comment>
<reference evidence="3 4" key="1">
    <citation type="submission" date="2019-06" db="EMBL/GenBank/DDBJ databases">
        <title>Amycolatopsis alkalitolerans sp. nov., isolated from Gastrodia elata Blume.</title>
        <authorList>
            <person name="Narsing Rao M.P."/>
            <person name="Li W.J."/>
        </authorList>
    </citation>
    <scope>NUCLEOTIDE SEQUENCE [LARGE SCALE GENOMIC DNA]</scope>
    <source>
        <strain evidence="3 4">SYSUP0005</strain>
    </source>
</reference>
<comment type="function">
    <text evidence="2">Antitoxin component of a type II toxin-antitoxin (TA) system.</text>
</comment>
<comment type="caution">
    <text evidence="3">The sequence shown here is derived from an EMBL/GenBank/DDBJ whole genome shotgun (WGS) entry which is preliminary data.</text>
</comment>
<name>A0A5C4M360_9PSEU</name>
<dbReference type="Gene3D" id="3.40.1620.10">
    <property type="entry name" value="YefM-like domain"/>
    <property type="match status" value="1"/>
</dbReference>
<accession>A0A5C4M360</accession>
<gene>
    <name evidence="3" type="ORF">FG385_14705</name>
</gene>
<dbReference type="Pfam" id="PF02604">
    <property type="entry name" value="PhdYeFM_antitox"/>
    <property type="match status" value="1"/>
</dbReference>
<sequence length="97" mass="10728">MTAAYELGDDATEVPVSDVREHLADLLDLVDRTGRRVYVTKRGRRVGALVPVADAERSEAEEDAYWGARAARVMESGEPTVPWDEALRRLETGAVDE</sequence>
<dbReference type="SUPFAM" id="SSF143120">
    <property type="entry name" value="YefM-like"/>
    <property type="match status" value="1"/>
</dbReference>
<evidence type="ECO:0000313" key="4">
    <source>
        <dbReference type="Proteomes" id="UP000305546"/>
    </source>
</evidence>
<dbReference type="AlphaFoldDB" id="A0A5C4M360"/>
<dbReference type="NCBIfam" id="TIGR01552">
    <property type="entry name" value="phd_fam"/>
    <property type="match status" value="1"/>
</dbReference>
<keyword evidence="4" id="KW-1185">Reference proteome</keyword>